<evidence type="ECO:0000256" key="1">
    <source>
        <dbReference type="ARBA" id="ARBA00022649"/>
    </source>
</evidence>
<gene>
    <name evidence="2" type="ORF">HJG54_26155</name>
</gene>
<dbReference type="InterPro" id="IPR035093">
    <property type="entry name" value="RelE/ParE_toxin_dom_sf"/>
</dbReference>
<protein>
    <submittedName>
        <fullName evidence="2">Type II toxin-antitoxin system RelE/ParE family toxin</fullName>
    </submittedName>
</protein>
<accession>A0AA97AMQ7</accession>
<dbReference type="InterPro" id="IPR007712">
    <property type="entry name" value="RelE/ParE_toxin"/>
</dbReference>
<keyword evidence="1" id="KW-1277">Toxin-antitoxin system</keyword>
<dbReference type="EMBL" id="CP053586">
    <property type="protein sequence ID" value="WNZ25967.1"/>
    <property type="molecule type" value="Genomic_DNA"/>
</dbReference>
<dbReference type="PANTHER" id="PTHR38813:SF1">
    <property type="entry name" value="TOXIN RELE1-RELATED"/>
    <property type="match status" value="1"/>
</dbReference>
<evidence type="ECO:0000313" key="2">
    <source>
        <dbReference type="EMBL" id="WNZ25967.1"/>
    </source>
</evidence>
<dbReference type="PANTHER" id="PTHR38813">
    <property type="match status" value="1"/>
</dbReference>
<organism evidence="2">
    <name type="scientific">Leptolyngbya sp. NK1-12</name>
    <dbReference type="NCBI Taxonomy" id="2547451"/>
    <lineage>
        <taxon>Bacteria</taxon>
        <taxon>Bacillati</taxon>
        <taxon>Cyanobacteriota</taxon>
        <taxon>Cyanophyceae</taxon>
        <taxon>Leptolyngbyales</taxon>
        <taxon>Leptolyngbyaceae</taxon>
        <taxon>Leptolyngbya group</taxon>
        <taxon>Leptolyngbya</taxon>
    </lineage>
</organism>
<reference evidence="2" key="1">
    <citation type="submission" date="2020-05" db="EMBL/GenBank/DDBJ databases">
        <authorList>
            <person name="Zhu T."/>
            <person name="Keshari N."/>
            <person name="Lu X."/>
        </authorList>
    </citation>
    <scope>NUCLEOTIDE SEQUENCE</scope>
    <source>
        <strain evidence="2">NK1-12</strain>
    </source>
</reference>
<dbReference type="AlphaFoldDB" id="A0AA97AMQ7"/>
<name>A0AA97AMQ7_9CYAN</name>
<dbReference type="RefSeq" id="WP_316432162.1">
    <property type="nucleotide sequence ID" value="NZ_CP053586.1"/>
</dbReference>
<dbReference type="SUPFAM" id="SSF143011">
    <property type="entry name" value="RelE-like"/>
    <property type="match status" value="1"/>
</dbReference>
<sequence>MSYKIVISKAVQKQINALPGDVYDRVIEKLQHLLEEPRPSGVVKLKGTDNEYRIRVGDYRVRYEIDDQNRTIQLLQCKHRREVYRE</sequence>
<dbReference type="Pfam" id="PF05016">
    <property type="entry name" value="ParE_toxin"/>
    <property type="match status" value="1"/>
</dbReference>
<dbReference type="Gene3D" id="3.30.2310.20">
    <property type="entry name" value="RelE-like"/>
    <property type="match status" value="1"/>
</dbReference>
<dbReference type="InterPro" id="IPR052747">
    <property type="entry name" value="TA_system_RelE_toxin"/>
</dbReference>
<proteinExistence type="predicted"/>